<name>A0A932YZ37_9BACT</name>
<dbReference type="EMBL" id="JACQMI010000005">
    <property type="protein sequence ID" value="MBI4132620.1"/>
    <property type="molecule type" value="Genomic_DNA"/>
</dbReference>
<gene>
    <name evidence="1" type="ORF">HY473_00775</name>
</gene>
<sequence length="62" mass="6920">MPAGLAEKIQCASELDVTSASYDSEMRVELLVATGILKRDKVIRRQKPHERTIHIAKVTAED</sequence>
<comment type="caution">
    <text evidence="1">The sequence shown here is derived from an EMBL/GenBank/DDBJ whole genome shotgun (WGS) entry which is preliminary data.</text>
</comment>
<reference evidence="1" key="1">
    <citation type="submission" date="2020-07" db="EMBL/GenBank/DDBJ databases">
        <title>Huge and variable diversity of episymbiotic CPR bacteria and DPANN archaea in groundwater ecosystems.</title>
        <authorList>
            <person name="He C.Y."/>
            <person name="Keren R."/>
            <person name="Whittaker M."/>
            <person name="Farag I.F."/>
            <person name="Doudna J."/>
            <person name="Cate J.H.D."/>
            <person name="Banfield J.F."/>
        </authorList>
    </citation>
    <scope>NUCLEOTIDE SEQUENCE</scope>
    <source>
        <strain evidence="1">NC_groundwater_1225_Ag_S-0.1um_56_177</strain>
    </source>
</reference>
<organism evidence="1 2">
    <name type="scientific">Candidatus Sungiibacteriota bacterium</name>
    <dbReference type="NCBI Taxonomy" id="2750080"/>
    <lineage>
        <taxon>Bacteria</taxon>
        <taxon>Candidatus Sungiibacteriota</taxon>
    </lineage>
</organism>
<evidence type="ECO:0000313" key="2">
    <source>
        <dbReference type="Proteomes" id="UP000756703"/>
    </source>
</evidence>
<accession>A0A932YZ37</accession>
<evidence type="ECO:0000313" key="1">
    <source>
        <dbReference type="EMBL" id="MBI4132620.1"/>
    </source>
</evidence>
<dbReference type="AlphaFoldDB" id="A0A932YZ37"/>
<proteinExistence type="predicted"/>
<dbReference type="Proteomes" id="UP000756703">
    <property type="component" value="Unassembled WGS sequence"/>
</dbReference>
<protein>
    <submittedName>
        <fullName evidence="1">Uncharacterized protein</fullName>
    </submittedName>
</protein>